<evidence type="ECO:0000256" key="5">
    <source>
        <dbReference type="ARBA" id="ARBA00022840"/>
    </source>
</evidence>
<dbReference type="InterPro" id="IPR001257">
    <property type="entry name" value="Parvovirus_NS1_helicase"/>
</dbReference>
<evidence type="ECO:0000256" key="1">
    <source>
        <dbReference type="ARBA" id="ARBA00004147"/>
    </source>
</evidence>
<dbReference type="PROSITE" id="PS51206">
    <property type="entry name" value="SF3_HELICASE_1"/>
    <property type="match status" value="1"/>
</dbReference>
<dbReference type="GO" id="GO:0006260">
    <property type="term" value="P:DNA replication"/>
    <property type="evidence" value="ECO:0007669"/>
    <property type="project" value="UniProtKB-KW"/>
</dbReference>
<evidence type="ECO:0000256" key="2">
    <source>
        <dbReference type="ARBA" id="ARBA00022562"/>
    </source>
</evidence>
<name>A0A7D3UH55_9VIRU</name>
<evidence type="ECO:0000256" key="4">
    <source>
        <dbReference type="ARBA" id="ARBA00022741"/>
    </source>
</evidence>
<feature type="domain" description="SF3 helicase" evidence="6">
    <location>
        <begin position="349"/>
        <end position="516"/>
    </location>
</feature>
<dbReference type="Pfam" id="PF01057">
    <property type="entry name" value="Parvo_NS1"/>
    <property type="match status" value="1"/>
</dbReference>
<dbReference type="Gene3D" id="3.40.50.300">
    <property type="entry name" value="P-loop containing nucleotide triphosphate hydrolases"/>
    <property type="match status" value="1"/>
</dbReference>
<comment type="subcellular location">
    <subcellularLocation>
        <location evidence="1">Host nucleus</location>
    </subcellularLocation>
</comment>
<evidence type="ECO:0000313" key="7">
    <source>
        <dbReference type="EMBL" id="QKE55002.1"/>
    </source>
</evidence>
<organism evidence="7">
    <name type="scientific">Parvoviridae sp</name>
    <dbReference type="NCBI Taxonomy" id="1940570"/>
    <lineage>
        <taxon>Viruses</taxon>
        <taxon>Monodnaviria</taxon>
        <taxon>Shotokuvirae</taxon>
        <taxon>Cossaviricota</taxon>
        <taxon>Quintoviricetes</taxon>
        <taxon>Piccovirales</taxon>
        <taxon>Parvoviridae</taxon>
    </lineage>
</organism>
<dbReference type="EMBL" id="MT138333">
    <property type="protein sequence ID" value="QKE55002.1"/>
    <property type="molecule type" value="Genomic_DNA"/>
</dbReference>
<dbReference type="GO" id="GO:0042025">
    <property type="term" value="C:host cell nucleus"/>
    <property type="evidence" value="ECO:0007669"/>
    <property type="project" value="UniProtKB-SubCell"/>
</dbReference>
<keyword evidence="4" id="KW-0547">Nucleotide-binding</keyword>
<dbReference type="SUPFAM" id="SSF52540">
    <property type="entry name" value="P-loop containing nucleoside triphosphate hydrolases"/>
    <property type="match status" value="1"/>
</dbReference>
<dbReference type="InterPro" id="IPR027417">
    <property type="entry name" value="P-loop_NTPase"/>
</dbReference>
<dbReference type="Gene3D" id="3.40.1310.20">
    <property type="match status" value="1"/>
</dbReference>
<proteinExistence type="predicted"/>
<dbReference type="GO" id="GO:0019079">
    <property type="term" value="P:viral genome replication"/>
    <property type="evidence" value="ECO:0007669"/>
    <property type="project" value="InterPro"/>
</dbReference>
<evidence type="ECO:0000259" key="6">
    <source>
        <dbReference type="PROSITE" id="PS51206"/>
    </source>
</evidence>
<sequence>MADNFDELMTTVYLPTGIGYSCVFRLPFILENQGTSHNIWETIDSTPEEEFEWAKGICEKWHIDAKVVEDWGERQGMGMTKKHVWALAGMVRCGMSSNKWNNVEWVAQFEVSPNGFLHCHLLFWGATLSPYMARGLVGDAGRRATQWLNTKLQVDQEVKTLINGHSELLVSLNKTKTPTSQRSPTICSVYAWWKAYYANKSPLMVTEFSVTGEFFGRVRSGDATHWELWNVQPTGGMQLQPRADLQLPPVSVKTDDETGSHTVTLTRSKVVNLSMAIEKACKEKDIWTLEDIGHHCPLLWRNFMSLPGGKEKLGQELFRTRASVVRDLDIFKKIEQQKTLPLDFDPTKNKVVKLFNFHKYNPMIAAALISGWCKKGWGKRNTLVLTGLASTGKTCFAHALCESVKIYGMVNHNNMSFPFNDCVNTLLNHWEEAVMTEEHVETAKCLMDGSRVRVDVKHQGSVAVSGTPMLVTSNHDIFVVKSKNTTTSIHEGPLRSRCITYHFVRQLPEDWGRIDKGDMMDFILWGDSLDLTMEDILRVTGKNDLDTGVPRSVRCVETCFDVLKDGPGNSYSICDCCGAFRSDGFIDKFPELYTTEVEEVLAKGGFGALSGTALDVWTDHLSWKSGEAQVVSTLHKVCN</sequence>
<keyword evidence="3" id="KW-0235">DNA replication</keyword>
<accession>A0A7D3UH55</accession>
<protein>
    <submittedName>
        <fullName evidence="7">Nonstructural protein</fullName>
    </submittedName>
</protein>
<dbReference type="InterPro" id="IPR014015">
    <property type="entry name" value="Helicase_SF3_DNA-vir"/>
</dbReference>
<evidence type="ECO:0000256" key="3">
    <source>
        <dbReference type="ARBA" id="ARBA00022705"/>
    </source>
</evidence>
<reference evidence="7" key="1">
    <citation type="submission" date="2020-01" db="EMBL/GenBank/DDBJ databases">
        <title>Viral genomes from wild and zoo birds in China.</title>
        <authorList>
            <person name="Dai Z."/>
            <person name="Shan L.T."/>
            <person name="Yang X.S."/>
        </authorList>
    </citation>
    <scope>NUCLEOTIDE SEQUENCE</scope>
    <source>
        <strain evidence="7">Zftwig05par5</strain>
    </source>
</reference>
<keyword evidence="5" id="KW-0067">ATP-binding</keyword>
<keyword evidence="2" id="KW-1048">Host nucleus</keyword>
<dbReference type="GO" id="GO:0005524">
    <property type="term" value="F:ATP binding"/>
    <property type="evidence" value="ECO:0007669"/>
    <property type="project" value="UniProtKB-KW"/>
</dbReference>